<dbReference type="GO" id="GO:0005737">
    <property type="term" value="C:cytoplasm"/>
    <property type="evidence" value="ECO:0007669"/>
    <property type="project" value="TreeGrafter"/>
</dbReference>
<dbReference type="SUPFAM" id="SSF55550">
    <property type="entry name" value="SH2 domain"/>
    <property type="match status" value="1"/>
</dbReference>
<keyword evidence="2" id="KW-0175">Coiled coil</keyword>
<feature type="coiled-coil region" evidence="2">
    <location>
        <begin position="130"/>
        <end position="164"/>
    </location>
</feature>
<proteinExistence type="predicted"/>
<dbReference type="InterPro" id="IPR000980">
    <property type="entry name" value="SH2"/>
</dbReference>
<feature type="compositionally biased region" description="Basic and acidic residues" evidence="3">
    <location>
        <begin position="266"/>
        <end position="285"/>
    </location>
</feature>
<protein>
    <recommendedName>
        <fullName evidence="4">SH2 domain-containing protein</fullName>
    </recommendedName>
</protein>
<dbReference type="Pfam" id="PF00017">
    <property type="entry name" value="SH2"/>
    <property type="match status" value="1"/>
</dbReference>
<dbReference type="InterPro" id="IPR036860">
    <property type="entry name" value="SH2_dom_sf"/>
</dbReference>
<name>A0A814CHU7_ADIRI</name>
<evidence type="ECO:0000256" key="3">
    <source>
        <dbReference type="SAM" id="MobiDB-lite"/>
    </source>
</evidence>
<feature type="region of interest" description="Disordered" evidence="3">
    <location>
        <begin position="241"/>
        <end position="285"/>
    </location>
</feature>
<evidence type="ECO:0000256" key="2">
    <source>
        <dbReference type="SAM" id="Coils"/>
    </source>
</evidence>
<accession>A0A814CHU7</accession>
<dbReference type="PANTHER" id="PTHR14388:SF22">
    <property type="entry name" value="SH2 DOMAIN-CONTAINING PROTEIN"/>
    <property type="match status" value="1"/>
</dbReference>
<sequence>MLAQILHDLYVPRELLDGLPEDQKQLLFCKMREEQVRRYHEREEEEEAAATLKTTVQTKIKKKNDKHVTFRMAADGNEWVRVMGEESEIPTRISNDRFNTKITANSELSSQLSANYTSSPKSGSFYTACHDDERKQIEKISNNIQEARRVFERLESDTQRLVSKKENELLQRSKSSPLPQIPQTDVVDEMFYLEVEERAKKAEQERREIARRARDNYHRNSAQINVCFDTDNHATVLLQPPPPPLNTSDKINRESENGKQIQIEMTSKESREQDEQLSMKDTEHQRSKPILPLTREDIRQWFCTIEIPYSTFRSPSGEIYPWFHGIITRAYAEQILSTKPIGSYLIRVNEKIYGYALSYRASDHCRHLLIEVILSSKYEDHQKQMRVYRFLGGAKQEIFLHLNELIEKYSNTPIRSNSSDVLRYPCGQIDSEKLDYADLFLENRKDKQYESLYISLETTTSPPQSSTNL</sequence>
<dbReference type="PROSITE" id="PS50001">
    <property type="entry name" value="SH2"/>
    <property type="match status" value="1"/>
</dbReference>
<evidence type="ECO:0000313" key="6">
    <source>
        <dbReference type="Proteomes" id="UP000663852"/>
    </source>
</evidence>
<evidence type="ECO:0000256" key="1">
    <source>
        <dbReference type="PROSITE-ProRule" id="PRU00191"/>
    </source>
</evidence>
<dbReference type="Proteomes" id="UP000663852">
    <property type="component" value="Unassembled WGS sequence"/>
</dbReference>
<dbReference type="AlphaFoldDB" id="A0A814CHU7"/>
<keyword evidence="1" id="KW-0727">SH2 domain</keyword>
<evidence type="ECO:0000259" key="4">
    <source>
        <dbReference type="PROSITE" id="PS50001"/>
    </source>
</evidence>
<dbReference type="EMBL" id="CAJNOJ010000044">
    <property type="protein sequence ID" value="CAF0942684.1"/>
    <property type="molecule type" value="Genomic_DNA"/>
</dbReference>
<dbReference type="PANTHER" id="PTHR14388">
    <property type="entry name" value="T CELL-SPECIFIC ADAPTER PROTEIN TSAD"/>
    <property type="match status" value="1"/>
</dbReference>
<reference evidence="5" key="1">
    <citation type="submission" date="2021-02" db="EMBL/GenBank/DDBJ databases">
        <authorList>
            <person name="Nowell W R."/>
        </authorList>
    </citation>
    <scope>NUCLEOTIDE SEQUENCE</scope>
</reference>
<dbReference type="OrthoDB" id="10003345at2759"/>
<feature type="domain" description="SH2" evidence="4">
    <location>
        <begin position="322"/>
        <end position="426"/>
    </location>
</feature>
<evidence type="ECO:0000313" key="5">
    <source>
        <dbReference type="EMBL" id="CAF0942684.1"/>
    </source>
</evidence>
<comment type="caution">
    <text evidence="5">The sequence shown here is derived from an EMBL/GenBank/DDBJ whole genome shotgun (WGS) entry which is preliminary data.</text>
</comment>
<dbReference type="SMART" id="SM00252">
    <property type="entry name" value="SH2"/>
    <property type="match status" value="1"/>
</dbReference>
<gene>
    <name evidence="5" type="ORF">EDS130_LOCUS11908</name>
</gene>
<organism evidence="5 6">
    <name type="scientific">Adineta ricciae</name>
    <name type="common">Rotifer</name>
    <dbReference type="NCBI Taxonomy" id="249248"/>
    <lineage>
        <taxon>Eukaryota</taxon>
        <taxon>Metazoa</taxon>
        <taxon>Spiralia</taxon>
        <taxon>Gnathifera</taxon>
        <taxon>Rotifera</taxon>
        <taxon>Eurotatoria</taxon>
        <taxon>Bdelloidea</taxon>
        <taxon>Adinetida</taxon>
        <taxon>Adinetidae</taxon>
        <taxon>Adineta</taxon>
    </lineage>
</organism>
<dbReference type="Gene3D" id="3.30.505.10">
    <property type="entry name" value="SH2 domain"/>
    <property type="match status" value="1"/>
</dbReference>